<dbReference type="Pfam" id="PF26607">
    <property type="entry name" value="DUF8189"/>
    <property type="match status" value="1"/>
</dbReference>
<dbReference type="Proteomes" id="UP000766486">
    <property type="component" value="Unassembled WGS sequence"/>
</dbReference>
<comment type="caution">
    <text evidence="4">The sequence shown here is derived from an EMBL/GenBank/DDBJ whole genome shotgun (WGS) entry which is preliminary data.</text>
</comment>
<proteinExistence type="predicted"/>
<keyword evidence="2" id="KW-0472">Membrane</keyword>
<accession>A0ABY6TUJ9</accession>
<evidence type="ECO:0000313" key="4">
    <source>
        <dbReference type="EMBL" id="VUC22336.1"/>
    </source>
</evidence>
<feature type="region of interest" description="Disordered" evidence="1">
    <location>
        <begin position="39"/>
        <end position="62"/>
    </location>
</feature>
<reference evidence="4 5" key="1">
    <citation type="submission" date="2019-06" db="EMBL/GenBank/DDBJ databases">
        <authorList>
            <person name="Broberg M."/>
        </authorList>
    </citation>
    <scope>NUCLEOTIDE SEQUENCE [LARGE SCALE GENOMIC DNA]</scope>
</reference>
<keyword evidence="2" id="KW-1133">Transmembrane helix</keyword>
<evidence type="ECO:0000256" key="1">
    <source>
        <dbReference type="SAM" id="MobiDB-lite"/>
    </source>
</evidence>
<gene>
    <name evidence="4" type="ORF">CLO192961_LOCUS82017</name>
</gene>
<sequence>MAHNRLEGSDLPEVYDRDVNLPQVYEGNRFDEGLQVVQPEGPEPPAYKIEAENPGAGSSGKAPAPFWTKKKIWITAGVAALIMIGIVVGTTVGVITSRKGSDSDQSTSQQTGDAMALTATTTAFPTPSAVATVCHSSVCPAVLAAAQPSSNPKAFFLFGRGADSAMWYRESDGEKWLKDWESLGGEFKSQPAAVSIRKGQIDVFGIDTNGKMRTKSYQNSAWDSSWADLGGGCHAAPAVCSMREGRLDLFTLSSTHQLAHKYYENGQWDSVKSGGGWDRSDGYVSSSLSATCRGNNLMDVTVYGNQKAPFQVASKHWNGSAFEKWSTLKGNYQIDPSTIAMTENRTDFLGLDGDKAMVYLSWGDGADMSKLKTTAIGGEAQSVAGLVTPSSGRLDAFLVGNDSKLKHKALAGSQWGSGWEDLGGAFNSAPLALATGNDSILIFGIGPEGKVIHTKLQVDSKNSLTASDWFSDGGALSTQWFREGPA</sequence>
<feature type="transmembrane region" description="Helical" evidence="2">
    <location>
        <begin position="72"/>
        <end position="95"/>
    </location>
</feature>
<evidence type="ECO:0000259" key="3">
    <source>
        <dbReference type="Pfam" id="PF26607"/>
    </source>
</evidence>
<protein>
    <recommendedName>
        <fullName evidence="3">PLL-like beta propeller domain-containing protein</fullName>
    </recommendedName>
</protein>
<evidence type="ECO:0000313" key="5">
    <source>
        <dbReference type="Proteomes" id="UP000766486"/>
    </source>
</evidence>
<dbReference type="InterPro" id="IPR058502">
    <property type="entry name" value="PLL-like_beta-prop"/>
</dbReference>
<dbReference type="SUPFAM" id="SSF89372">
    <property type="entry name" value="Fucose-specific lectin"/>
    <property type="match status" value="2"/>
</dbReference>
<organism evidence="4 5">
    <name type="scientific">Bionectria ochroleuca</name>
    <name type="common">Gliocladium roseum</name>
    <dbReference type="NCBI Taxonomy" id="29856"/>
    <lineage>
        <taxon>Eukaryota</taxon>
        <taxon>Fungi</taxon>
        <taxon>Dikarya</taxon>
        <taxon>Ascomycota</taxon>
        <taxon>Pezizomycotina</taxon>
        <taxon>Sordariomycetes</taxon>
        <taxon>Hypocreomycetidae</taxon>
        <taxon>Hypocreales</taxon>
        <taxon>Bionectriaceae</taxon>
        <taxon>Clonostachys</taxon>
    </lineage>
</organism>
<feature type="domain" description="PLL-like beta propeller" evidence="3">
    <location>
        <begin position="157"/>
        <end position="360"/>
    </location>
</feature>
<name>A0ABY6TUJ9_BIOOC</name>
<dbReference type="EMBL" id="CABFNS010000551">
    <property type="protein sequence ID" value="VUC22336.1"/>
    <property type="molecule type" value="Genomic_DNA"/>
</dbReference>
<dbReference type="Gene3D" id="2.120.10.70">
    <property type="entry name" value="Fucose-specific lectin"/>
    <property type="match status" value="2"/>
</dbReference>
<evidence type="ECO:0000256" key="2">
    <source>
        <dbReference type="SAM" id="Phobius"/>
    </source>
</evidence>
<keyword evidence="5" id="KW-1185">Reference proteome</keyword>
<keyword evidence="2" id="KW-0812">Transmembrane</keyword>